<evidence type="ECO:0000259" key="11">
    <source>
        <dbReference type="PROSITE" id="PS50061"/>
    </source>
</evidence>
<evidence type="ECO:0000256" key="3">
    <source>
        <dbReference type="ARBA" id="ARBA00022553"/>
    </source>
</evidence>
<reference evidence="13" key="2">
    <citation type="journal article" date="2007" name="PLoS Biol.">
        <title>Survey sequencing and comparative analysis of the elephant shark (Callorhinchus milii) genome.</title>
        <authorList>
            <person name="Venkatesh B."/>
            <person name="Kirkness E.F."/>
            <person name="Loh Y.H."/>
            <person name="Halpern A.L."/>
            <person name="Lee A.P."/>
            <person name="Johnson J."/>
            <person name="Dandona N."/>
            <person name="Viswanathan L.D."/>
            <person name="Tay A."/>
            <person name="Venter J.C."/>
            <person name="Strausberg R.L."/>
            <person name="Brenner S."/>
        </authorList>
    </citation>
    <scope>NUCLEOTIDE SEQUENCE [LARGE SCALE GENOMIC DNA]</scope>
</reference>
<organism evidence="12 13">
    <name type="scientific">Callorhinchus milii</name>
    <name type="common">Ghost shark</name>
    <dbReference type="NCBI Taxonomy" id="7868"/>
    <lineage>
        <taxon>Eukaryota</taxon>
        <taxon>Metazoa</taxon>
        <taxon>Chordata</taxon>
        <taxon>Craniata</taxon>
        <taxon>Vertebrata</taxon>
        <taxon>Chondrichthyes</taxon>
        <taxon>Holocephali</taxon>
        <taxon>Chimaeriformes</taxon>
        <taxon>Callorhinchidae</taxon>
        <taxon>Callorhinchus</taxon>
    </lineage>
</organism>
<dbReference type="SMART" id="SM00413">
    <property type="entry name" value="ETS"/>
    <property type="match status" value="1"/>
</dbReference>
<name>A0A4W3HQ87_CALMI</name>
<reference evidence="13" key="3">
    <citation type="journal article" date="2014" name="Nature">
        <title>Elephant shark genome provides unique insights into gnathostome evolution.</title>
        <authorList>
            <consortium name="International Elephant Shark Genome Sequencing Consortium"/>
            <person name="Venkatesh B."/>
            <person name="Lee A.P."/>
            <person name="Ravi V."/>
            <person name="Maurya A.K."/>
            <person name="Lian M.M."/>
            <person name="Swann J.B."/>
            <person name="Ohta Y."/>
            <person name="Flajnik M.F."/>
            <person name="Sutoh Y."/>
            <person name="Kasahara M."/>
            <person name="Hoon S."/>
            <person name="Gangu V."/>
            <person name="Roy S.W."/>
            <person name="Irimia M."/>
            <person name="Korzh V."/>
            <person name="Kondrychyn I."/>
            <person name="Lim Z.W."/>
            <person name="Tay B.H."/>
            <person name="Tohari S."/>
            <person name="Kong K.W."/>
            <person name="Ho S."/>
            <person name="Lorente-Galdos B."/>
            <person name="Quilez J."/>
            <person name="Marques-Bonet T."/>
            <person name="Raney B.J."/>
            <person name="Ingham P.W."/>
            <person name="Tay A."/>
            <person name="Hillier L.W."/>
            <person name="Minx P."/>
            <person name="Boehm T."/>
            <person name="Wilson R.K."/>
            <person name="Brenner S."/>
            <person name="Warren W.C."/>
        </authorList>
    </citation>
    <scope>NUCLEOTIDE SEQUENCE [LARGE SCALE GENOMIC DNA]</scope>
</reference>
<dbReference type="GeneTree" id="ENSGT00940000157039"/>
<feature type="compositionally biased region" description="Basic residues" evidence="10">
    <location>
        <begin position="162"/>
        <end position="177"/>
    </location>
</feature>
<dbReference type="InterPro" id="IPR046328">
    <property type="entry name" value="ETS_fam"/>
</dbReference>
<dbReference type="Pfam" id="PF00178">
    <property type="entry name" value="Ets"/>
    <property type="match status" value="1"/>
</dbReference>
<dbReference type="InParanoid" id="A0A4W3HQ87"/>
<evidence type="ECO:0000256" key="7">
    <source>
        <dbReference type="ARBA" id="ARBA00023163"/>
    </source>
</evidence>
<dbReference type="Ensembl" id="ENSCMIT00000011720.1">
    <property type="protein sequence ID" value="ENSCMIP00000011439.1"/>
    <property type="gene ID" value="ENSCMIG00000005939.1"/>
</dbReference>
<reference evidence="13" key="1">
    <citation type="journal article" date="2006" name="Science">
        <title>Ancient noncoding elements conserved in the human genome.</title>
        <authorList>
            <person name="Venkatesh B."/>
            <person name="Kirkness E.F."/>
            <person name="Loh Y.H."/>
            <person name="Halpern A.L."/>
            <person name="Lee A.P."/>
            <person name="Johnson J."/>
            <person name="Dandona N."/>
            <person name="Viswanathan L.D."/>
            <person name="Tay A."/>
            <person name="Venter J.C."/>
            <person name="Strausberg R.L."/>
            <person name="Brenner S."/>
        </authorList>
    </citation>
    <scope>NUCLEOTIDE SEQUENCE [LARGE SCALE GENOMIC DNA]</scope>
</reference>
<keyword evidence="4" id="KW-0805">Transcription regulation</keyword>
<evidence type="ECO:0000256" key="10">
    <source>
        <dbReference type="SAM" id="MobiDB-lite"/>
    </source>
</evidence>
<keyword evidence="8 9" id="KW-0539">Nucleus</keyword>
<dbReference type="PROSITE" id="PS00346">
    <property type="entry name" value="ETS_DOMAIN_2"/>
    <property type="match status" value="1"/>
</dbReference>
<dbReference type="OrthoDB" id="8196042at2759"/>
<evidence type="ECO:0000256" key="9">
    <source>
        <dbReference type="RuleBase" id="RU004019"/>
    </source>
</evidence>
<dbReference type="RefSeq" id="XP_007890045.1">
    <property type="nucleotide sequence ID" value="XM_007891854.2"/>
</dbReference>
<evidence type="ECO:0000256" key="5">
    <source>
        <dbReference type="ARBA" id="ARBA00023125"/>
    </source>
</evidence>
<dbReference type="InterPro" id="IPR036388">
    <property type="entry name" value="WH-like_DNA-bd_sf"/>
</dbReference>
<keyword evidence="13" id="KW-1185">Reference proteome</keyword>
<comment type="similarity">
    <text evidence="2 9">Belongs to the ETS family.</text>
</comment>
<feature type="domain" description="ETS" evidence="11">
    <location>
        <begin position="203"/>
        <end position="285"/>
    </location>
</feature>
<gene>
    <name evidence="12" type="primary">LOC103177614</name>
</gene>
<evidence type="ECO:0000256" key="8">
    <source>
        <dbReference type="ARBA" id="ARBA00023242"/>
    </source>
</evidence>
<dbReference type="FunFam" id="1.10.10.10:FF:000066">
    <property type="entry name" value="ETS-related transcription factor Elf-2 isoform X1"/>
    <property type="match status" value="1"/>
</dbReference>
<dbReference type="GO" id="GO:0000981">
    <property type="term" value="F:DNA-binding transcription factor activity, RNA polymerase II-specific"/>
    <property type="evidence" value="ECO:0007669"/>
    <property type="project" value="TreeGrafter"/>
</dbReference>
<dbReference type="Pfam" id="PF12310">
    <property type="entry name" value="Elf-1_N"/>
    <property type="match status" value="1"/>
</dbReference>
<keyword evidence="5 9" id="KW-0238">DNA-binding</keyword>
<dbReference type="PANTHER" id="PTHR11849">
    <property type="entry name" value="ETS"/>
    <property type="match status" value="1"/>
</dbReference>
<dbReference type="InterPro" id="IPR022084">
    <property type="entry name" value="TF_Elf_N"/>
</dbReference>
<dbReference type="OMA" id="PEANGCM"/>
<reference evidence="12" key="4">
    <citation type="submission" date="2025-08" db="UniProtKB">
        <authorList>
            <consortium name="Ensembl"/>
        </authorList>
    </citation>
    <scope>IDENTIFICATION</scope>
</reference>
<sequence length="730" mass="79937">MAAAVQHTELVFEFASNGMDDVHQLEDPMSFPAVIVEQVPNTDLFYSSLDCDETSTGMMDDTSLDVVEEHIIEDSIGLSVEASCQNEDETIEAAEALLNMESPNAILDEKRMFSGVHGFMHSLDDDIEESIAHKPDRISEMIRNSSFQGLGEDEDEDELPRKNLHKQRKKRARKVKPARPSSPVTTPHIPYRKKNKDGKGNTIYLWEFLLALLQDKNTCPKYIKWTQREKGIFKLVDSKAVSKLWGKHKNKPDMNYETMGRALRYYYQRGILAKVEGQRLVYQFKEMPKDLIVIDDDSSDHVSSLNPGTNLITSTGHFAKNRVATRGVLQSNTTKLSVVPQTVMMQTFKREEDVLMTHSPLRGQQTQFVHTVHGLQTNQVLQHTLPEVSINAPTSIAVSSAAHTIRTISVPAQCPVMMTTSGTQGLGTLMLQSVPLTTVLAGTDALCNSPPKVILRAISSSEGSKDGLAIQATLPATGLNDSTLYETQQGQVIATSLSSPNIGYPTVISTAPHSALDTVTQVVTLNSSGQPLVAHRAGSVIATVLKPPEPILDPSDYHTVVRSNANTSNTRVKVEERDRGFALSSDTEPNYQHLHTVVLSTPNGLGSELKAEAVDRDFESTLRAGHGPEDFSCTLPNGLNCILTPVDKLEASEESLMLTLQPGHKADQEKNLLGTNLDDGLPFLKLENVQMVLHVSSLLNHPSTLTAPSPSAKSIPVVVKAEPANNIKQA</sequence>
<dbReference type="Proteomes" id="UP000314986">
    <property type="component" value="Unassembled WGS sequence"/>
</dbReference>
<dbReference type="GO" id="GO:0030154">
    <property type="term" value="P:cell differentiation"/>
    <property type="evidence" value="ECO:0007669"/>
    <property type="project" value="TreeGrafter"/>
</dbReference>
<keyword evidence="3" id="KW-0597">Phosphoprotein</keyword>
<dbReference type="InterPro" id="IPR000418">
    <property type="entry name" value="Ets_dom"/>
</dbReference>
<dbReference type="Gene3D" id="1.10.10.10">
    <property type="entry name" value="Winged helix-like DNA-binding domain superfamily/Winged helix DNA-binding domain"/>
    <property type="match status" value="1"/>
</dbReference>
<dbReference type="GO" id="GO:0045893">
    <property type="term" value="P:positive regulation of DNA-templated transcription"/>
    <property type="evidence" value="ECO:0007669"/>
    <property type="project" value="UniProtKB-ARBA"/>
</dbReference>
<dbReference type="PROSITE" id="PS00345">
    <property type="entry name" value="ETS_DOMAIN_1"/>
    <property type="match status" value="1"/>
</dbReference>
<evidence type="ECO:0000256" key="2">
    <source>
        <dbReference type="ARBA" id="ARBA00005562"/>
    </source>
</evidence>
<dbReference type="GO" id="GO:0043565">
    <property type="term" value="F:sequence-specific DNA binding"/>
    <property type="evidence" value="ECO:0007669"/>
    <property type="project" value="InterPro"/>
</dbReference>
<protein>
    <submittedName>
        <fullName evidence="12">E74-like ETS transcription factor 1</fullName>
    </submittedName>
</protein>
<dbReference type="InterPro" id="IPR036390">
    <property type="entry name" value="WH_DNA-bd_sf"/>
</dbReference>
<dbReference type="PANTHER" id="PTHR11849:SF191">
    <property type="entry name" value="ECDYSONE-INDUCED PROTEIN 74EF ISOFORM B"/>
    <property type="match status" value="1"/>
</dbReference>
<keyword evidence="7" id="KW-0804">Transcription</keyword>
<dbReference type="STRING" id="7868.ENSCMIP00000011439"/>
<dbReference type="PROSITE" id="PS50061">
    <property type="entry name" value="ETS_DOMAIN_3"/>
    <property type="match status" value="1"/>
</dbReference>
<accession>A0A4W3HQ87</accession>
<dbReference type="KEGG" id="cmk:103177614"/>
<proteinExistence type="inferred from homology"/>
<dbReference type="PRINTS" id="PR00454">
    <property type="entry name" value="ETSDOMAIN"/>
</dbReference>
<evidence type="ECO:0000256" key="6">
    <source>
        <dbReference type="ARBA" id="ARBA00023159"/>
    </source>
</evidence>
<dbReference type="SUPFAM" id="SSF46785">
    <property type="entry name" value="Winged helix' DNA-binding domain"/>
    <property type="match status" value="1"/>
</dbReference>
<dbReference type="GO" id="GO:0005634">
    <property type="term" value="C:nucleus"/>
    <property type="evidence" value="ECO:0007669"/>
    <property type="project" value="UniProtKB-SubCell"/>
</dbReference>
<evidence type="ECO:0000313" key="12">
    <source>
        <dbReference type="Ensembl" id="ENSCMIP00000011439.1"/>
    </source>
</evidence>
<feature type="region of interest" description="Disordered" evidence="10">
    <location>
        <begin position="143"/>
        <end position="193"/>
    </location>
</feature>
<dbReference type="GeneID" id="103177614"/>
<comment type="subcellular location">
    <subcellularLocation>
        <location evidence="1 9">Nucleus</location>
    </subcellularLocation>
</comment>
<evidence type="ECO:0000256" key="4">
    <source>
        <dbReference type="ARBA" id="ARBA00023015"/>
    </source>
</evidence>
<keyword evidence="6" id="KW-0010">Activator</keyword>
<evidence type="ECO:0000313" key="13">
    <source>
        <dbReference type="Proteomes" id="UP000314986"/>
    </source>
</evidence>
<reference evidence="12" key="5">
    <citation type="submission" date="2025-09" db="UniProtKB">
        <authorList>
            <consortium name="Ensembl"/>
        </authorList>
    </citation>
    <scope>IDENTIFICATION</scope>
</reference>
<dbReference type="AlphaFoldDB" id="A0A4W3HQ87"/>
<evidence type="ECO:0000256" key="1">
    <source>
        <dbReference type="ARBA" id="ARBA00004123"/>
    </source>
</evidence>